<evidence type="ECO:0000313" key="1">
    <source>
        <dbReference type="EMBL" id="KAG5516251.1"/>
    </source>
</evidence>
<evidence type="ECO:0000313" key="2">
    <source>
        <dbReference type="Proteomes" id="UP000823749"/>
    </source>
</evidence>
<comment type="caution">
    <text evidence="1">The sequence shown here is derived from an EMBL/GenBank/DDBJ whole genome shotgun (WGS) entry which is preliminary data.</text>
</comment>
<gene>
    <name evidence="1" type="ORF">RHGRI_037072</name>
</gene>
<name>A0AAV6HVV1_9ERIC</name>
<keyword evidence="2" id="KW-1185">Reference proteome</keyword>
<sequence length="64" mass="7114">MRTVESLSSPYPAICIKSSLLDISTKGLISRPAAAAGDDPNKKKKKIATRWNRETTKSYHLRVL</sequence>
<accession>A0AAV6HVV1</accession>
<protein>
    <recommendedName>
        <fullName evidence="3">Ribosomal protein S12</fullName>
    </recommendedName>
</protein>
<organism evidence="1 2">
    <name type="scientific">Rhododendron griersonianum</name>
    <dbReference type="NCBI Taxonomy" id="479676"/>
    <lineage>
        <taxon>Eukaryota</taxon>
        <taxon>Viridiplantae</taxon>
        <taxon>Streptophyta</taxon>
        <taxon>Embryophyta</taxon>
        <taxon>Tracheophyta</taxon>
        <taxon>Spermatophyta</taxon>
        <taxon>Magnoliopsida</taxon>
        <taxon>eudicotyledons</taxon>
        <taxon>Gunneridae</taxon>
        <taxon>Pentapetalae</taxon>
        <taxon>asterids</taxon>
        <taxon>Ericales</taxon>
        <taxon>Ericaceae</taxon>
        <taxon>Ericoideae</taxon>
        <taxon>Rhodoreae</taxon>
        <taxon>Rhododendron</taxon>
    </lineage>
</organism>
<reference evidence="1 2" key="1">
    <citation type="submission" date="2020-08" db="EMBL/GenBank/DDBJ databases">
        <title>Plant Genome Project.</title>
        <authorList>
            <person name="Zhang R.-G."/>
        </authorList>
    </citation>
    <scope>NUCLEOTIDE SEQUENCE [LARGE SCALE GENOMIC DNA]</scope>
    <source>
        <strain evidence="1">WSP0</strain>
        <tissue evidence="1">Leaf</tissue>
    </source>
</reference>
<evidence type="ECO:0008006" key="3">
    <source>
        <dbReference type="Google" id="ProtNLM"/>
    </source>
</evidence>
<dbReference type="EMBL" id="JACTNZ010000013">
    <property type="protein sequence ID" value="KAG5516251.1"/>
    <property type="molecule type" value="Genomic_DNA"/>
</dbReference>
<proteinExistence type="predicted"/>
<dbReference type="Proteomes" id="UP000823749">
    <property type="component" value="Chromosome 13"/>
</dbReference>
<dbReference type="AlphaFoldDB" id="A0AAV6HVV1"/>